<keyword evidence="3" id="KW-1185">Reference proteome</keyword>
<dbReference type="OrthoDB" id="582835at2"/>
<dbReference type="InterPro" id="IPR032710">
    <property type="entry name" value="NTF2-like_dom_sf"/>
</dbReference>
<dbReference type="Proteomes" id="UP000032668">
    <property type="component" value="Unassembled WGS sequence"/>
</dbReference>
<evidence type="ECO:0000259" key="1">
    <source>
        <dbReference type="Pfam" id="PF12680"/>
    </source>
</evidence>
<evidence type="ECO:0000313" key="2">
    <source>
        <dbReference type="EMBL" id="GAN81299.1"/>
    </source>
</evidence>
<sequence length="136" mass="15512">MRSETEALIKNYYTAFNNGDWEAMLALLSEDMWHDINQSGAETGKDAFRAFMAEMHRCYRERLENIVVMSDETGTRAGSEYVVHGQYLTTAEGLPEAHGQKYILPGGAFFDVANDKITRVTNYYSLQDWLDQVSQP</sequence>
<comment type="caution">
    <text evidence="2">The sequence shown here is derived from an EMBL/GenBank/DDBJ whole genome shotgun (WGS) entry which is preliminary data.</text>
</comment>
<feature type="domain" description="SnoaL-like" evidence="1">
    <location>
        <begin position="10"/>
        <end position="120"/>
    </location>
</feature>
<reference evidence="2 3" key="1">
    <citation type="submission" date="2012-11" db="EMBL/GenBank/DDBJ databases">
        <title>Whole genome sequence of Acidocella aminolytica 101 = DSM 11237.</title>
        <authorList>
            <person name="Azuma Y."/>
            <person name="Higashiura N."/>
            <person name="Hirakawa H."/>
            <person name="Matsushita K."/>
        </authorList>
    </citation>
    <scope>NUCLEOTIDE SEQUENCE [LARGE SCALE GENOMIC DNA]</scope>
    <source>
        <strain evidence="3">101 / DSM 11237</strain>
    </source>
</reference>
<dbReference type="STRING" id="1120923.SAMN02746095_01320"/>
<dbReference type="Gene3D" id="3.10.450.50">
    <property type="match status" value="1"/>
</dbReference>
<dbReference type="NCBIfam" id="TIGR02096">
    <property type="entry name" value="ketosteroid isomerase-related protein"/>
    <property type="match status" value="1"/>
</dbReference>
<dbReference type="InterPro" id="IPR011721">
    <property type="entry name" value="CHP02096"/>
</dbReference>
<gene>
    <name evidence="2" type="ORF">Aam_089_092</name>
</gene>
<dbReference type="RefSeq" id="WP_048879675.1">
    <property type="nucleotide sequence ID" value="NZ_BANC01000087.1"/>
</dbReference>
<dbReference type="AlphaFoldDB" id="A0A0D6PKM8"/>
<proteinExistence type="predicted"/>
<dbReference type="CDD" id="cd00531">
    <property type="entry name" value="NTF2_like"/>
    <property type="match status" value="1"/>
</dbReference>
<dbReference type="InterPro" id="IPR037401">
    <property type="entry name" value="SnoaL-like"/>
</dbReference>
<name>A0A0D6PKM8_9PROT</name>
<dbReference type="Pfam" id="PF12680">
    <property type="entry name" value="SnoaL_2"/>
    <property type="match status" value="1"/>
</dbReference>
<dbReference type="SUPFAM" id="SSF54427">
    <property type="entry name" value="NTF2-like"/>
    <property type="match status" value="1"/>
</dbReference>
<evidence type="ECO:0000313" key="3">
    <source>
        <dbReference type="Proteomes" id="UP000032668"/>
    </source>
</evidence>
<dbReference type="EMBL" id="BANC01000087">
    <property type="protein sequence ID" value="GAN81299.1"/>
    <property type="molecule type" value="Genomic_DNA"/>
</dbReference>
<accession>A0A0D6PKM8</accession>
<organism evidence="2 3">
    <name type="scientific">Acidocella aminolytica 101 = DSM 11237</name>
    <dbReference type="NCBI Taxonomy" id="1120923"/>
    <lineage>
        <taxon>Bacteria</taxon>
        <taxon>Pseudomonadati</taxon>
        <taxon>Pseudomonadota</taxon>
        <taxon>Alphaproteobacteria</taxon>
        <taxon>Acetobacterales</taxon>
        <taxon>Acidocellaceae</taxon>
        <taxon>Acidocella</taxon>
    </lineage>
</organism>
<protein>
    <recommendedName>
        <fullName evidence="1">SnoaL-like domain-containing protein</fullName>
    </recommendedName>
</protein>